<keyword evidence="2" id="KW-1185">Reference proteome</keyword>
<dbReference type="AlphaFoldDB" id="A0AAE0GUI7"/>
<evidence type="ECO:0000313" key="2">
    <source>
        <dbReference type="Proteomes" id="UP001190700"/>
    </source>
</evidence>
<accession>A0AAE0GUI7</accession>
<protein>
    <submittedName>
        <fullName evidence="1">Uncharacterized protein</fullName>
    </submittedName>
</protein>
<sequence length="298" mass="33266">MSWSAVRGVAPNHVFRNAFVKRLCRYEFPLKAGNEHVTIEMCSPIECLQKVDSISDTNSQDYVEEVLRVVRDIVPKLSPDTAYDGRWKRLIDDTRQSPDMQDKFALGVVLAALSPVHADMCGYLARLDKRSKKLKRATEEYERSVATETSRRQDFKQLMLHTDADVENIVKQLTGLVNAEESVKARSLRVGDRDEQVKGLEREVPPDVAMPLASNPQYALFVRELLSASNSVPSRHARFVHVAANLVKGSSTAPATALLGLLCSSTSVAPVNFPRRNFGKLPFDCVAYEVVCGLFYHA</sequence>
<reference evidence="1 2" key="1">
    <citation type="journal article" date="2015" name="Genome Biol. Evol.">
        <title>Comparative Genomics of a Bacterivorous Green Alga Reveals Evolutionary Causalities and Consequences of Phago-Mixotrophic Mode of Nutrition.</title>
        <authorList>
            <person name="Burns J.A."/>
            <person name="Paasch A."/>
            <person name="Narechania A."/>
            <person name="Kim E."/>
        </authorList>
    </citation>
    <scope>NUCLEOTIDE SEQUENCE [LARGE SCALE GENOMIC DNA]</scope>
    <source>
        <strain evidence="1 2">PLY_AMNH</strain>
    </source>
</reference>
<name>A0AAE0GUI7_9CHLO</name>
<evidence type="ECO:0000313" key="1">
    <source>
        <dbReference type="EMBL" id="KAK3284460.1"/>
    </source>
</evidence>
<proteinExistence type="predicted"/>
<comment type="caution">
    <text evidence="1">The sequence shown here is derived from an EMBL/GenBank/DDBJ whole genome shotgun (WGS) entry which is preliminary data.</text>
</comment>
<organism evidence="1 2">
    <name type="scientific">Cymbomonas tetramitiformis</name>
    <dbReference type="NCBI Taxonomy" id="36881"/>
    <lineage>
        <taxon>Eukaryota</taxon>
        <taxon>Viridiplantae</taxon>
        <taxon>Chlorophyta</taxon>
        <taxon>Pyramimonadophyceae</taxon>
        <taxon>Pyramimonadales</taxon>
        <taxon>Pyramimonadaceae</taxon>
        <taxon>Cymbomonas</taxon>
    </lineage>
</organism>
<dbReference type="EMBL" id="LGRX02002280">
    <property type="protein sequence ID" value="KAK3284460.1"/>
    <property type="molecule type" value="Genomic_DNA"/>
</dbReference>
<gene>
    <name evidence="1" type="ORF">CYMTET_7904</name>
</gene>
<dbReference type="Proteomes" id="UP001190700">
    <property type="component" value="Unassembled WGS sequence"/>
</dbReference>